<evidence type="ECO:0000259" key="17">
    <source>
        <dbReference type="PROSITE" id="PS50157"/>
    </source>
</evidence>
<evidence type="ECO:0000256" key="11">
    <source>
        <dbReference type="ARBA" id="ARBA00023125"/>
    </source>
</evidence>
<keyword evidence="19" id="KW-1185">Reference proteome</keyword>
<comment type="subcellular location">
    <subcellularLocation>
        <location evidence="2">Nucleus</location>
    </subcellularLocation>
</comment>
<dbReference type="FunFam" id="3.30.160.60:FF:000580">
    <property type="entry name" value="Zinc finger protein 512"/>
    <property type="match status" value="1"/>
</dbReference>
<evidence type="ECO:0000256" key="8">
    <source>
        <dbReference type="ARBA" id="ARBA00022833"/>
    </source>
</evidence>
<dbReference type="InterPro" id="IPR013087">
    <property type="entry name" value="Znf_C2H2_type"/>
</dbReference>
<evidence type="ECO:0000256" key="16">
    <source>
        <dbReference type="SAM" id="MobiDB-lite"/>
    </source>
</evidence>
<feature type="region of interest" description="Disordered" evidence="16">
    <location>
        <begin position="1"/>
        <end position="60"/>
    </location>
</feature>
<keyword evidence="8" id="KW-0862">Zinc</keyword>
<keyword evidence="12" id="KW-0804">Transcription</keyword>
<dbReference type="PROSITE" id="PS00028">
    <property type="entry name" value="ZINC_FINGER_C2H2_1"/>
    <property type="match status" value="3"/>
</dbReference>
<evidence type="ECO:0000256" key="10">
    <source>
        <dbReference type="ARBA" id="ARBA00023015"/>
    </source>
</evidence>
<feature type="region of interest" description="Disordered" evidence="16">
    <location>
        <begin position="78"/>
        <end position="296"/>
    </location>
</feature>
<keyword evidence="4" id="KW-1017">Isopeptide bond</keyword>
<dbReference type="InterPro" id="IPR052274">
    <property type="entry name" value="Krueppel_C2H2_Zn-finger"/>
</dbReference>
<feature type="compositionally biased region" description="Low complexity" evidence="16">
    <location>
        <begin position="667"/>
        <end position="677"/>
    </location>
</feature>
<feature type="compositionally biased region" description="Basic and acidic residues" evidence="16">
    <location>
        <begin position="218"/>
        <end position="243"/>
    </location>
</feature>
<dbReference type="SUPFAM" id="SSF57667">
    <property type="entry name" value="beta-beta-alpha zinc fingers"/>
    <property type="match status" value="5"/>
</dbReference>
<organism evidence="18 19">
    <name type="scientific">Xyrichtys novacula</name>
    <name type="common">Pearly razorfish</name>
    <name type="synonym">Hemipteronotus novacula</name>
    <dbReference type="NCBI Taxonomy" id="13765"/>
    <lineage>
        <taxon>Eukaryota</taxon>
        <taxon>Metazoa</taxon>
        <taxon>Chordata</taxon>
        <taxon>Craniata</taxon>
        <taxon>Vertebrata</taxon>
        <taxon>Euteleostomi</taxon>
        <taxon>Actinopterygii</taxon>
        <taxon>Neopterygii</taxon>
        <taxon>Teleostei</taxon>
        <taxon>Neoteleostei</taxon>
        <taxon>Acanthomorphata</taxon>
        <taxon>Eupercaria</taxon>
        <taxon>Labriformes</taxon>
        <taxon>Labridae</taxon>
        <taxon>Xyrichtys</taxon>
    </lineage>
</organism>
<dbReference type="SMART" id="SM00355">
    <property type="entry name" value="ZnF_C2H2"/>
    <property type="match status" value="5"/>
</dbReference>
<dbReference type="InterPro" id="IPR036236">
    <property type="entry name" value="Znf_C2H2_sf"/>
</dbReference>
<evidence type="ECO:0000256" key="4">
    <source>
        <dbReference type="ARBA" id="ARBA00022499"/>
    </source>
</evidence>
<feature type="region of interest" description="Disordered" evidence="16">
    <location>
        <begin position="716"/>
        <end position="828"/>
    </location>
</feature>
<dbReference type="FunFam" id="3.30.160.60:FF:000270">
    <property type="entry name" value="Zinc finger protein 512"/>
    <property type="match status" value="1"/>
</dbReference>
<proteinExistence type="inferred from homology"/>
<dbReference type="PANTHER" id="PTHR22979">
    <property type="entry name" value="ZINC FINGER PROTEIN-RELATED"/>
    <property type="match status" value="1"/>
</dbReference>
<keyword evidence="6" id="KW-0677">Repeat</keyword>
<feature type="compositionally biased region" description="Basic and acidic residues" evidence="16">
    <location>
        <begin position="115"/>
        <end position="131"/>
    </location>
</feature>
<keyword evidence="9" id="KW-0832">Ubl conjugation</keyword>
<dbReference type="Pfam" id="PF21276">
    <property type="entry name" value="ZNF512_C2HC"/>
    <property type="match status" value="2"/>
</dbReference>
<feature type="compositionally biased region" description="Basic and acidic residues" evidence="16">
    <location>
        <begin position="817"/>
        <end position="828"/>
    </location>
</feature>
<dbReference type="InterPro" id="IPR048403">
    <property type="entry name" value="ZNF512_znf-C2H2"/>
</dbReference>
<feature type="domain" description="C2H2-type" evidence="17">
    <location>
        <begin position="429"/>
        <end position="453"/>
    </location>
</feature>
<evidence type="ECO:0000256" key="2">
    <source>
        <dbReference type="ARBA" id="ARBA00004123"/>
    </source>
</evidence>
<keyword evidence="11" id="KW-0238">DNA-binding</keyword>
<reference evidence="18" key="1">
    <citation type="submission" date="2023-08" db="EMBL/GenBank/DDBJ databases">
        <authorList>
            <person name="Alioto T."/>
            <person name="Alioto T."/>
            <person name="Gomez Garrido J."/>
        </authorList>
    </citation>
    <scope>NUCLEOTIDE SEQUENCE</scope>
</reference>
<keyword evidence="10" id="KW-0805">Transcription regulation</keyword>
<dbReference type="AlphaFoldDB" id="A0AAV1GXE6"/>
<evidence type="ECO:0000256" key="12">
    <source>
        <dbReference type="ARBA" id="ARBA00023163"/>
    </source>
</evidence>
<dbReference type="PROSITE" id="PS50157">
    <property type="entry name" value="ZINC_FINGER_C2H2_2"/>
    <property type="match status" value="3"/>
</dbReference>
<comment type="similarity">
    <text evidence="3">Belongs to the krueppel C2H2-type zinc-finger protein family.</text>
</comment>
<evidence type="ECO:0000256" key="3">
    <source>
        <dbReference type="ARBA" id="ARBA00006991"/>
    </source>
</evidence>
<comment type="function">
    <text evidence="1">May be involved in transcriptional regulation.</text>
</comment>
<feature type="compositionally biased region" description="Basic and acidic residues" evidence="16">
    <location>
        <begin position="464"/>
        <end position="473"/>
    </location>
</feature>
<evidence type="ECO:0000256" key="14">
    <source>
        <dbReference type="ARBA" id="ARBA00039955"/>
    </source>
</evidence>
<dbReference type="Gene3D" id="3.30.160.60">
    <property type="entry name" value="Classic Zinc Finger"/>
    <property type="match status" value="3"/>
</dbReference>
<dbReference type="Proteomes" id="UP001178508">
    <property type="component" value="Chromosome 17"/>
</dbReference>
<dbReference type="InterPro" id="IPR048408">
    <property type="entry name" value="ZNF512_C2HC"/>
</dbReference>
<feature type="region of interest" description="Disordered" evidence="16">
    <location>
        <begin position="648"/>
        <end position="677"/>
    </location>
</feature>
<evidence type="ECO:0000313" key="18">
    <source>
        <dbReference type="EMBL" id="CAJ1077906.1"/>
    </source>
</evidence>
<evidence type="ECO:0000256" key="13">
    <source>
        <dbReference type="ARBA" id="ARBA00023242"/>
    </source>
</evidence>
<evidence type="ECO:0000256" key="5">
    <source>
        <dbReference type="ARBA" id="ARBA00022723"/>
    </source>
</evidence>
<evidence type="ECO:0000256" key="15">
    <source>
        <dbReference type="PROSITE-ProRule" id="PRU00042"/>
    </source>
</evidence>
<keyword evidence="13" id="KW-0539">Nucleus</keyword>
<protein>
    <recommendedName>
        <fullName evidence="14">Zinc finger protein 512</fullName>
    </recommendedName>
</protein>
<feature type="compositionally biased region" description="Basic and acidic residues" evidence="16">
    <location>
        <begin position="274"/>
        <end position="289"/>
    </location>
</feature>
<evidence type="ECO:0000256" key="7">
    <source>
        <dbReference type="ARBA" id="ARBA00022771"/>
    </source>
</evidence>
<dbReference type="GO" id="GO:0005634">
    <property type="term" value="C:nucleus"/>
    <property type="evidence" value="ECO:0007669"/>
    <property type="project" value="UniProtKB-SubCell"/>
</dbReference>
<dbReference type="GO" id="GO:0008270">
    <property type="term" value="F:zinc ion binding"/>
    <property type="evidence" value="ECO:0007669"/>
    <property type="project" value="UniProtKB-KW"/>
</dbReference>
<dbReference type="PANTHER" id="PTHR22979:SF2">
    <property type="entry name" value="ZINC FINGER PROTEIN 512"/>
    <property type="match status" value="1"/>
</dbReference>
<evidence type="ECO:0000256" key="9">
    <source>
        <dbReference type="ARBA" id="ARBA00022843"/>
    </source>
</evidence>
<feature type="compositionally biased region" description="Basic residues" evidence="16">
    <location>
        <begin position="648"/>
        <end position="666"/>
    </location>
</feature>
<feature type="compositionally biased region" description="Basic and acidic residues" evidence="16">
    <location>
        <begin position="761"/>
        <end position="779"/>
    </location>
</feature>
<evidence type="ECO:0000256" key="6">
    <source>
        <dbReference type="ARBA" id="ARBA00022737"/>
    </source>
</evidence>
<keyword evidence="5" id="KW-0479">Metal-binding</keyword>
<feature type="region of interest" description="Disordered" evidence="16">
    <location>
        <begin position="451"/>
        <end position="481"/>
    </location>
</feature>
<dbReference type="GO" id="GO:0003677">
    <property type="term" value="F:DNA binding"/>
    <property type="evidence" value="ECO:0007669"/>
    <property type="project" value="UniProtKB-KW"/>
</dbReference>
<keyword evidence="7 15" id="KW-0863">Zinc-finger</keyword>
<feature type="domain" description="C2H2-type" evidence="17">
    <location>
        <begin position="583"/>
        <end position="611"/>
    </location>
</feature>
<evidence type="ECO:0000313" key="19">
    <source>
        <dbReference type="Proteomes" id="UP001178508"/>
    </source>
</evidence>
<name>A0AAV1GXE6_XYRNO</name>
<dbReference type="FunFam" id="3.30.160.60:FF:000177">
    <property type="entry name" value="Zinc finger protein 512"/>
    <property type="match status" value="1"/>
</dbReference>
<sequence>MSPLYVPRKRKSVQSQPKSGVPCPVVQRMPEKSCDSNSVGYPKDDESEEQEAVKMKRTYGRKRYEELQSVSMGTVDYPTTSCLVMSSGGLSNGADPGSMAPPTARLPQDQSWNSNRDRGPDAWAPGRDRGQDQVWNSGRDRAGHSSQDQTWIPGRDRAHPGPDQAWMSGRDRGPEQGWAAGRDRGQDQTWNVGRDPERDRASSGPEQAWGTGQNQDQDWSRDRGHVWRPDLNMKKVHRGEMERNQPANNFTQPAEGRDSCSNAAIVGEASTAHSSEDQKPPIISTKKEPPTYPPGSQEERWQLQIVAKGRVTCPKCKSVSRKTVEGLKKHMENCRLQPFTCQHCGKQLKSSTGMKYHVMADHSHLPSADDAKDLDDRVIKDKLRKILKRLGKLKCSKEGCNAAFTSIMGYVYHMKKCGKEESELEKMLLNCSHCGKTYKSKAGLEYHLKSEHAPTPLKSEEDDALKAQREANPERTASGRVQRASAQVANFHLAEIANNELPKDWPKRKFQSDLVPDDKKLKYSRPGLPAFSQEVLRKWKNEVKLQRKVHCPNQGCGCTYTSVSGLKAHLGLCTRGDFEAGKYRCLICNKEFNSESGVKYHINSVHSQDWFVTNKKASKKFEKFLKSQPKEFTQNVNKQNMDQYHHNHLQHHQQHHQHHHHHHHHQQQQFQHQPQHLQHPLQPLHHLQHQTQFLHPEHQNLPPQVNTQLQQPMLHYTSLEPPPAPMWVDMDRGEDVPGSEQAPIEMDMDEKPVEDNIEEVEEKRSEKVERRKGDGKQKDCFSFGSGGSSCGESEVEQQDRQRQMDQWSLKRPGVMEAHSEAGKRPRNT</sequence>
<dbReference type="EMBL" id="OY660880">
    <property type="protein sequence ID" value="CAJ1077906.1"/>
    <property type="molecule type" value="Genomic_DNA"/>
</dbReference>
<evidence type="ECO:0000256" key="1">
    <source>
        <dbReference type="ARBA" id="ARBA00003767"/>
    </source>
</evidence>
<feature type="domain" description="C2H2-type" evidence="17">
    <location>
        <begin position="339"/>
        <end position="367"/>
    </location>
</feature>
<accession>A0AAV1GXE6</accession>
<dbReference type="Pfam" id="PF21367">
    <property type="entry name" value="ZNF512_zf-C2H2"/>
    <property type="match status" value="1"/>
</dbReference>
<gene>
    <name evidence="18" type="ORF">XNOV1_A016805</name>
</gene>